<dbReference type="PANTHER" id="PTHR45638:SF19">
    <property type="entry name" value="CYCLIC NUCLEOTIDE-BINDING DOMAIN-CONTAINING PROTEIN"/>
    <property type="match status" value="1"/>
</dbReference>
<feature type="domain" description="Cyclic nucleotide-binding" evidence="3">
    <location>
        <begin position="356"/>
        <end position="474"/>
    </location>
</feature>
<dbReference type="SUPFAM" id="SSF51206">
    <property type="entry name" value="cAMP-binding domain-like"/>
    <property type="match status" value="4"/>
</dbReference>
<feature type="transmembrane region" description="Helical" evidence="2">
    <location>
        <begin position="131"/>
        <end position="155"/>
    </location>
</feature>
<dbReference type="Proteomes" id="UP001372834">
    <property type="component" value="Unassembled WGS sequence"/>
</dbReference>
<dbReference type="InterPro" id="IPR000595">
    <property type="entry name" value="cNMP-bd_dom"/>
</dbReference>
<keyword evidence="2" id="KW-0472">Membrane</keyword>
<organism evidence="4 5">
    <name type="scientific">Polyplax serrata</name>
    <name type="common">Common mouse louse</name>
    <dbReference type="NCBI Taxonomy" id="468196"/>
    <lineage>
        <taxon>Eukaryota</taxon>
        <taxon>Metazoa</taxon>
        <taxon>Ecdysozoa</taxon>
        <taxon>Arthropoda</taxon>
        <taxon>Hexapoda</taxon>
        <taxon>Insecta</taxon>
        <taxon>Pterygota</taxon>
        <taxon>Neoptera</taxon>
        <taxon>Paraneoptera</taxon>
        <taxon>Psocodea</taxon>
        <taxon>Troctomorpha</taxon>
        <taxon>Phthiraptera</taxon>
        <taxon>Anoplura</taxon>
        <taxon>Polyplacidae</taxon>
        <taxon>Polyplax</taxon>
    </lineage>
</organism>
<name>A0AAN8PZ91_POLSC</name>
<keyword evidence="2" id="KW-1133">Transmembrane helix</keyword>
<feature type="transmembrane region" description="Helical" evidence="2">
    <location>
        <begin position="1268"/>
        <end position="1285"/>
    </location>
</feature>
<feature type="transmembrane region" description="Helical" evidence="2">
    <location>
        <begin position="250"/>
        <end position="278"/>
    </location>
</feature>
<dbReference type="InterPro" id="IPR018490">
    <property type="entry name" value="cNMP-bd_dom_sf"/>
</dbReference>
<dbReference type="SMART" id="SM00100">
    <property type="entry name" value="cNMP"/>
    <property type="match status" value="3"/>
</dbReference>
<dbReference type="Pfam" id="PF00027">
    <property type="entry name" value="cNMP_binding"/>
    <property type="match status" value="2"/>
</dbReference>
<feature type="transmembrane region" description="Helical" evidence="2">
    <location>
        <begin position="188"/>
        <end position="205"/>
    </location>
</feature>
<feature type="transmembrane region" description="Helical" evidence="2">
    <location>
        <begin position="1177"/>
        <end position="1195"/>
    </location>
</feature>
<proteinExistence type="predicted"/>
<feature type="transmembrane region" description="Helical" evidence="2">
    <location>
        <begin position="1627"/>
        <end position="1649"/>
    </location>
</feature>
<feature type="transmembrane region" description="Helical" evidence="2">
    <location>
        <begin position="1546"/>
        <end position="1569"/>
    </location>
</feature>
<dbReference type="EMBL" id="JAWJWE010000036">
    <property type="protein sequence ID" value="KAK6628338.1"/>
    <property type="molecule type" value="Genomic_DNA"/>
</dbReference>
<keyword evidence="1" id="KW-0406">Ion transport</keyword>
<keyword evidence="2" id="KW-0812">Transmembrane</keyword>
<keyword evidence="1" id="KW-0407">Ion channel</keyword>
<dbReference type="CDD" id="cd00038">
    <property type="entry name" value="CAP_ED"/>
    <property type="match status" value="3"/>
</dbReference>
<gene>
    <name evidence="4" type="ORF">RUM43_002150</name>
</gene>
<dbReference type="PANTHER" id="PTHR45638">
    <property type="entry name" value="CYCLIC NUCLEOTIDE-GATED CATION CHANNEL SUBUNIT A"/>
    <property type="match status" value="1"/>
</dbReference>
<feature type="domain" description="Cyclic nucleotide-binding" evidence="3">
    <location>
        <begin position="1407"/>
        <end position="1451"/>
    </location>
</feature>
<accession>A0AAN8PZ91</accession>
<feature type="transmembrane region" description="Helical" evidence="2">
    <location>
        <begin position="226"/>
        <end position="244"/>
    </location>
</feature>
<dbReference type="InterPro" id="IPR013099">
    <property type="entry name" value="K_chnl_dom"/>
</dbReference>
<evidence type="ECO:0000256" key="2">
    <source>
        <dbReference type="SAM" id="Phobius"/>
    </source>
</evidence>
<protein>
    <recommendedName>
        <fullName evidence="3">Cyclic nucleotide-binding domain-containing protein</fullName>
    </recommendedName>
</protein>
<evidence type="ECO:0000313" key="4">
    <source>
        <dbReference type="EMBL" id="KAK6628338.1"/>
    </source>
</evidence>
<feature type="transmembrane region" description="Helical" evidence="2">
    <location>
        <begin position="1575"/>
        <end position="1596"/>
    </location>
</feature>
<reference evidence="4 5" key="1">
    <citation type="submission" date="2023-10" db="EMBL/GenBank/DDBJ databases">
        <title>Genomes of two closely related lineages of the louse Polyplax serrata with different host specificities.</title>
        <authorList>
            <person name="Martinu J."/>
            <person name="Tarabai H."/>
            <person name="Stefka J."/>
            <person name="Hypsa V."/>
        </authorList>
    </citation>
    <scope>NUCLEOTIDE SEQUENCE [LARGE SCALE GENOMIC DNA]</scope>
    <source>
        <strain evidence="4">HR10_N</strain>
    </source>
</reference>
<evidence type="ECO:0000256" key="1">
    <source>
        <dbReference type="ARBA" id="ARBA00023286"/>
    </source>
</evidence>
<evidence type="ECO:0000313" key="5">
    <source>
        <dbReference type="Proteomes" id="UP001372834"/>
    </source>
</evidence>
<feature type="transmembrane region" description="Helical" evidence="2">
    <location>
        <begin position="1240"/>
        <end position="1261"/>
    </location>
</feature>
<feature type="transmembrane region" description="Helical" evidence="2">
    <location>
        <begin position="1075"/>
        <end position="1098"/>
    </location>
</feature>
<dbReference type="InterPro" id="IPR014710">
    <property type="entry name" value="RmlC-like_jellyroll"/>
</dbReference>
<feature type="transmembrane region" description="Helical" evidence="2">
    <location>
        <begin position="786"/>
        <end position="805"/>
    </location>
</feature>
<keyword evidence="1" id="KW-0813">Transport</keyword>
<dbReference type="InterPro" id="IPR050866">
    <property type="entry name" value="CNG_cation_channel"/>
</dbReference>
<feature type="transmembrane region" description="Helical" evidence="2">
    <location>
        <begin position="61"/>
        <end position="81"/>
    </location>
</feature>
<keyword evidence="1" id="KW-1071">Ligand-gated ion channel</keyword>
<dbReference type="Gene3D" id="2.60.120.10">
    <property type="entry name" value="Jelly Rolls"/>
    <property type="match status" value="4"/>
</dbReference>
<feature type="domain" description="Cyclic nucleotide-binding" evidence="3">
    <location>
        <begin position="1800"/>
        <end position="1921"/>
    </location>
</feature>
<feature type="transmembrane region" description="Helical" evidence="2">
    <location>
        <begin position="707"/>
        <end position="724"/>
    </location>
</feature>
<dbReference type="PROSITE" id="PS50042">
    <property type="entry name" value="CNMP_BINDING_3"/>
    <property type="match status" value="4"/>
</dbReference>
<dbReference type="Gene3D" id="1.10.287.70">
    <property type="match status" value="3"/>
</dbReference>
<dbReference type="GO" id="GO:0005221">
    <property type="term" value="F:intracellularly cyclic nucleotide-activated monoatomic cation channel activity"/>
    <property type="evidence" value="ECO:0007669"/>
    <property type="project" value="InterPro"/>
</dbReference>
<feature type="transmembrane region" description="Helical" evidence="2">
    <location>
        <begin position="566"/>
        <end position="586"/>
    </location>
</feature>
<feature type="transmembrane region" description="Helical" evidence="2">
    <location>
        <begin position="1710"/>
        <end position="1732"/>
    </location>
</feature>
<feature type="domain" description="Cyclic nucleotide-binding" evidence="3">
    <location>
        <begin position="891"/>
        <end position="989"/>
    </location>
</feature>
<comment type="caution">
    <text evidence="4">The sequence shown here is derived from an EMBL/GenBank/DDBJ whole genome shotgun (WGS) entry which is preliminary data.</text>
</comment>
<dbReference type="GO" id="GO:0044877">
    <property type="term" value="F:protein-containing complex binding"/>
    <property type="evidence" value="ECO:0007669"/>
    <property type="project" value="TreeGrafter"/>
</dbReference>
<feature type="transmembrane region" description="Helical" evidence="2">
    <location>
        <begin position="1669"/>
        <end position="1698"/>
    </location>
</feature>
<feature type="transmembrane region" description="Helical" evidence="2">
    <location>
        <begin position="87"/>
        <end position="110"/>
    </location>
</feature>
<dbReference type="Pfam" id="PF07885">
    <property type="entry name" value="Ion_trans_2"/>
    <property type="match status" value="2"/>
</dbReference>
<sequence length="1937" mass="226172">MSNYEIGVRKHVEHSILRYWIIINAKAIEMETDDTMPKLKSSSRDWQSIILQFTEDPYWKVFILFTIILNVLITINCFPYSENEYFIYLAVIVHLTCLFYWIDFCFAIALRCRNYGGLKERSMELLMADAISLVPLSLIYLLVVYNVNITVFWIMRCNTLIRFYRIHEFLGTIKIVDRSHWKTLVGTYAFYTFILIDIFANYWVLQVPYSYDIYQWNATSTNHFIICFYFSVVTGLNVGFGDIAPTNEVQILFCCLMMTAGFILTTGVITGAMTTGFANKEKKREIYRIEYESTMTALRQEKIDKHVLDKISDNLLTSWRHRKGLSQAAFSDVLPLSMQKEIYFDVNFGFLNRSLVFSLQPRSFLRSVSLMMRNMSFFPGDIILHPFGISEMMLCVASGVIEVLSEENDDTPLLSFTTGTIIGEASLFFSIPIKCIIRAATHVELQVLMKLSVTQMALKYPEIYRAMRADTFYRIRFIEGEANRDLDPDVNEISRRKATKRFIRELKSANRNNTKDEQNTHRNWFKSTLLQLYVLSENIPRTKTLPINLIKSKPWILRPDTPLIKLWDGFIVLVVTVVSFSYPYWMAFERKISLQMYVMLFLVEVVYITDLYIQCTTAIETNDHFTYIVSIKQIITHKLKTIGFYLDVLATYDFTIYTEFLTPDDQDYGYLLLSLNRILKFWHIPRYFSRLEDNVSLNLFTLRTIKYFFYYSIMVFWSGALLYFEACPGEVCVMERWYARLELNEVNQSIGNPRSQWPSVVSLYWGSVIISAEGYGDLVPKAIPDVWAVLVCIFVGAVIVTYCTAQASATMKHFVRHRTRYQEEVFAVNRFMSDHEIPKELQSKVRQYFRVQWNFDKAFSMKHHQQIHEMPAQQRDIILALLVKKLLTVPVFQNMDNNFLRLIAKSCKKRVLPPNEPVVFSGSYARELYILEQGYCEVTTDDNQRTVIGPLSPFGYVEMITGTPLEINVSTLTHACVVSLDYASYLRAVTQYPTIKTQIDSAIGDMVKSTLRKGQPLDILNLNPFPPETKSPNERALLESYLSKDFINVYKYHKALSTNYWEPFREWGKYRFFQFLLLPVVLSPSTLDIYLMFHVAYYDRRGLLMFHPAKTATWYLKNTFLLDLVTTFPFYLVAEILYPSPQSFPRIIQDAPGFIMACYYLENDILRPLPHLKTLKFVPMSLVFTNILTGFLILIECHVSNEQYHGSITNLQTEFEEGVKLFCLPNNTYKTNNLTSPFRFYLITYYWITTTMTTCGFGDVVPHNSTSMILVIMVIIFGLFLYGYGKQTVAELTFTRQLSFQEIPEFLSHRLNLDLCSRYMFASLTSTMISAYNSVAKYRRRMHEMSHFMKHMNADSDIQNRLILHYEYNWQRTEETSPQKMFQYINPALREAIVSRMYENTIRQVPVFVDVEKVILRVIGKYSEEIYFLGGETIVKYNDIQEYIYIIYRGKTIPNTKHLIEFLNSNTKGYITPLDDRNEDSMLLVAASDALRVTESLSHEVMAMRRTVYTSEINLSPLKINFYLKNSIFIPPDKNLMKIVFLHDSWLYSAIELSVFIAAYLSCTLTFYMFCFQDFSLWLIVVSYILDAIFLFKILVQFNLSYFDKYGNYVISKRRIKRRYFSERKSLGFDIAANLPLEILALAFGHRTLLVLSILRLNRVVRASNAELFIYSVYYIITLTTTTGYGQVSIISTIELIVSTILMIVCRFGVALLAGSMAAVISVHGLNLFIYVELISDLKEDLIRQHLSVYQMSKMWHYVTSLWLEAYKKKIPKFIESAPYVMRCDVMYSMFGNHLLHCYLFANMDETFLKQLAIHLKRFIYFPGNYIVQQGDIDHTMYFIQKGQVSVLTIQPSLTETIHCKLQENDQFGLKQGLIMESPHRFSYRAETKVEMLSLTLHHWQILLKYFPEIGQNIYQRLVTLPQHIEESRLNPPPLQH</sequence>
<evidence type="ECO:0000259" key="3">
    <source>
        <dbReference type="PROSITE" id="PS50042"/>
    </source>
</evidence>
<dbReference type="SUPFAM" id="SSF81324">
    <property type="entry name" value="Voltage-gated potassium channels"/>
    <property type="match status" value="5"/>
</dbReference>
<dbReference type="Gene3D" id="1.10.287.630">
    <property type="entry name" value="Helix hairpin bin"/>
    <property type="match status" value="2"/>
</dbReference>